<evidence type="ECO:0000313" key="1">
    <source>
        <dbReference type="EMBL" id="OGD87024.1"/>
    </source>
</evidence>
<proteinExistence type="predicted"/>
<dbReference type="AlphaFoldDB" id="A0A1F5G5E2"/>
<dbReference type="Proteomes" id="UP000179102">
    <property type="component" value="Unassembled WGS sequence"/>
</dbReference>
<gene>
    <name evidence="1" type="ORF">A2870_01790</name>
</gene>
<reference evidence="1 2" key="1">
    <citation type="journal article" date="2016" name="Nat. Commun.">
        <title>Thousands of microbial genomes shed light on interconnected biogeochemical processes in an aquifer system.</title>
        <authorList>
            <person name="Anantharaman K."/>
            <person name="Brown C.T."/>
            <person name="Hug L.A."/>
            <person name="Sharon I."/>
            <person name="Castelle C.J."/>
            <person name="Probst A.J."/>
            <person name="Thomas B.C."/>
            <person name="Singh A."/>
            <person name="Wilkins M.J."/>
            <person name="Karaoz U."/>
            <person name="Brodie E.L."/>
            <person name="Williams K.H."/>
            <person name="Hubbard S.S."/>
            <person name="Banfield J.F."/>
        </authorList>
    </citation>
    <scope>NUCLEOTIDE SEQUENCE [LARGE SCALE GENOMIC DNA]</scope>
</reference>
<accession>A0A1F5G5E2</accession>
<evidence type="ECO:0000313" key="2">
    <source>
        <dbReference type="Proteomes" id="UP000179102"/>
    </source>
</evidence>
<dbReference type="STRING" id="1797711.A2870_01790"/>
<organism evidence="1 2">
    <name type="scientific">Candidatus Curtissbacteria bacterium RIFCSPHIGHO2_01_FULL_41_11</name>
    <dbReference type="NCBI Taxonomy" id="1797711"/>
    <lineage>
        <taxon>Bacteria</taxon>
        <taxon>Candidatus Curtissiibacteriota</taxon>
    </lineage>
</organism>
<name>A0A1F5G5E2_9BACT</name>
<protein>
    <recommendedName>
        <fullName evidence="3">DUF1508 domain-containing protein</fullName>
    </recommendedName>
</protein>
<sequence>MSGQAERLVSINYQCQEKPPYTWKVLASGDKGAQIIVAEGEGSWTEAMFTAQTLRQSLKLANKTAIQKPTTPQDPAQ</sequence>
<comment type="caution">
    <text evidence="1">The sequence shown here is derived from an EMBL/GenBank/DDBJ whole genome shotgun (WGS) entry which is preliminary data.</text>
</comment>
<dbReference type="EMBL" id="MFAZ01000024">
    <property type="protein sequence ID" value="OGD87024.1"/>
    <property type="molecule type" value="Genomic_DNA"/>
</dbReference>
<evidence type="ECO:0008006" key="3">
    <source>
        <dbReference type="Google" id="ProtNLM"/>
    </source>
</evidence>